<evidence type="ECO:0000313" key="2">
    <source>
        <dbReference type="EMBL" id="RCA11546.1"/>
    </source>
</evidence>
<comment type="caution">
    <text evidence="2">The sequence shown here is derived from an EMBL/GenBank/DDBJ whole genome shotgun (WGS) entry which is preliminary data.</text>
</comment>
<accession>A0A367CGC5</accession>
<dbReference type="RefSeq" id="WP_113846164.1">
    <property type="nucleotide sequence ID" value="NZ_CAXUDG010000009.1"/>
</dbReference>
<feature type="transmembrane region" description="Helical" evidence="1">
    <location>
        <begin position="12"/>
        <end position="32"/>
    </location>
</feature>
<feature type="transmembrane region" description="Helical" evidence="1">
    <location>
        <begin position="183"/>
        <end position="205"/>
    </location>
</feature>
<dbReference type="Proteomes" id="UP000252797">
    <property type="component" value="Unassembled WGS sequence"/>
</dbReference>
<organism evidence="2 3">
    <name type="scientific">Enterococcus durans</name>
    <dbReference type="NCBI Taxonomy" id="53345"/>
    <lineage>
        <taxon>Bacteria</taxon>
        <taxon>Bacillati</taxon>
        <taxon>Bacillota</taxon>
        <taxon>Bacilli</taxon>
        <taxon>Lactobacillales</taxon>
        <taxon>Enterococcaceae</taxon>
        <taxon>Enterococcus</taxon>
    </lineage>
</organism>
<dbReference type="Pfam" id="PF07314">
    <property type="entry name" value="Lit"/>
    <property type="match status" value="1"/>
</dbReference>
<dbReference type="InterPro" id="IPR010178">
    <property type="entry name" value="Lit"/>
</dbReference>
<dbReference type="STRING" id="53345.LIU_12040"/>
<dbReference type="EMBL" id="LEPB01000004">
    <property type="protein sequence ID" value="RCA11546.1"/>
    <property type="molecule type" value="Genomic_DNA"/>
</dbReference>
<evidence type="ECO:0000256" key="1">
    <source>
        <dbReference type="SAM" id="Phobius"/>
    </source>
</evidence>
<sequence length="214" mass="25564">MKNKRWIWGEYAGIISLFLLLISLAIAITINFRPLYVFDIDHLNILRYTTLDQDTLLKNFDHLMGYLNNPFEKGLRLPDFPVSASGAHHFFEVKRLFLIDYLVLTVTLIPSIYFLVYLKKNKRFWRLIRPFQIGMFVPIVLGFFMAIGFDRFFILFHETIFNNEDWLFNPATDPIINVLPEQFFMHSFILFFVLIELFFALFIFIGKRELKKEK</sequence>
<dbReference type="AlphaFoldDB" id="A0A367CGC5"/>
<reference evidence="2 3" key="1">
    <citation type="submission" date="2015-06" db="EMBL/GenBank/DDBJ databases">
        <title>The Genome Sequence of Enterococcus durans 4EA1.</title>
        <authorList>
            <consortium name="The Broad Institute Genomics Platform"/>
            <consortium name="The Broad Institute Genome Sequencing Center for Infectious Disease"/>
            <person name="Earl A.M."/>
            <person name="Van Tyne D."/>
            <person name="Lebreton F."/>
            <person name="Saavedra J.T."/>
            <person name="Gilmore M.S."/>
            <person name="Manson Mcguire A."/>
            <person name="Clock S."/>
            <person name="Crupain M."/>
            <person name="Rangan U."/>
            <person name="Young S."/>
            <person name="Abouelleil A."/>
            <person name="Cao P."/>
            <person name="Chapman S.B."/>
            <person name="Griggs A."/>
            <person name="Priest M."/>
            <person name="Shea T."/>
            <person name="Wortman J."/>
            <person name="Nusbaum C."/>
            <person name="Birren B."/>
        </authorList>
    </citation>
    <scope>NUCLEOTIDE SEQUENCE [LARGE SCALE GENOMIC DNA]</scope>
    <source>
        <strain evidence="2 3">4EA1</strain>
    </source>
</reference>
<evidence type="ECO:0000313" key="3">
    <source>
        <dbReference type="Proteomes" id="UP000252797"/>
    </source>
</evidence>
<name>A0A367CGC5_9ENTE</name>
<keyword evidence="1" id="KW-1133">Transmembrane helix</keyword>
<keyword evidence="1" id="KW-0812">Transmembrane</keyword>
<feature type="transmembrane region" description="Helical" evidence="1">
    <location>
        <begin position="130"/>
        <end position="149"/>
    </location>
</feature>
<keyword evidence="1" id="KW-0472">Membrane</keyword>
<gene>
    <name evidence="2" type="ORF">EA71_02311</name>
</gene>
<feature type="transmembrane region" description="Helical" evidence="1">
    <location>
        <begin position="98"/>
        <end position="118"/>
    </location>
</feature>
<proteinExistence type="predicted"/>
<dbReference type="NCBIfam" id="TIGR01906">
    <property type="entry name" value="integ_TIGR01906"/>
    <property type="match status" value="1"/>
</dbReference>
<protein>
    <submittedName>
        <fullName evidence="2">Integral membrane protein</fullName>
    </submittedName>
</protein>